<dbReference type="GO" id="GO:0005524">
    <property type="term" value="F:ATP binding"/>
    <property type="evidence" value="ECO:0007669"/>
    <property type="project" value="UniProtKB-UniRule"/>
</dbReference>
<feature type="binding site" evidence="6">
    <location>
        <begin position="101"/>
        <end position="108"/>
    </location>
    <ligand>
        <name>ATP</name>
        <dbReference type="ChEBI" id="CHEBI:30616"/>
    </ligand>
</feature>
<organism evidence="10 11">
    <name type="scientific">Phytophthora fragariaefolia</name>
    <dbReference type="NCBI Taxonomy" id="1490495"/>
    <lineage>
        <taxon>Eukaryota</taxon>
        <taxon>Sar</taxon>
        <taxon>Stramenopiles</taxon>
        <taxon>Oomycota</taxon>
        <taxon>Peronosporomycetes</taxon>
        <taxon>Peronosporales</taxon>
        <taxon>Peronosporaceae</taxon>
        <taxon>Phytophthora</taxon>
    </lineage>
</organism>
<dbReference type="SUPFAM" id="SSF52540">
    <property type="entry name" value="P-loop containing nucleoside triphosphate hydrolases"/>
    <property type="match status" value="1"/>
</dbReference>
<dbReference type="CDD" id="cd00124">
    <property type="entry name" value="MYSc"/>
    <property type="match status" value="1"/>
</dbReference>
<evidence type="ECO:0000256" key="1">
    <source>
        <dbReference type="ARBA" id="ARBA00022741"/>
    </source>
</evidence>
<comment type="caution">
    <text evidence="10">The sequence shown here is derived from an EMBL/GenBank/DDBJ whole genome shotgun (WGS) entry which is preliminary data.</text>
</comment>
<dbReference type="Pfam" id="PF00063">
    <property type="entry name" value="Myosin_head"/>
    <property type="match status" value="1"/>
</dbReference>
<dbReference type="PROSITE" id="PS50096">
    <property type="entry name" value="IQ"/>
    <property type="match status" value="3"/>
</dbReference>
<evidence type="ECO:0000256" key="3">
    <source>
        <dbReference type="ARBA" id="ARBA00023123"/>
    </source>
</evidence>
<keyword evidence="3 6" id="KW-0518">Myosin</keyword>
<feature type="domain" description="Myosin motor" evidence="9">
    <location>
        <begin position="63"/>
        <end position="738"/>
    </location>
</feature>
<feature type="coiled-coil region" evidence="7">
    <location>
        <begin position="858"/>
        <end position="1027"/>
    </location>
</feature>
<evidence type="ECO:0000313" key="10">
    <source>
        <dbReference type="EMBL" id="GMF47419.1"/>
    </source>
</evidence>
<dbReference type="PRINTS" id="PR00193">
    <property type="entry name" value="MYOSINHEAVY"/>
</dbReference>
<keyword evidence="7" id="KW-0175">Coiled coil</keyword>
<proteinExistence type="inferred from homology"/>
<dbReference type="SMART" id="SM00242">
    <property type="entry name" value="MYSc"/>
    <property type="match status" value="1"/>
</dbReference>
<dbReference type="InterPro" id="IPR001609">
    <property type="entry name" value="Myosin_head_motor_dom-like"/>
</dbReference>
<feature type="compositionally biased region" description="Polar residues" evidence="8">
    <location>
        <begin position="1272"/>
        <end position="1289"/>
    </location>
</feature>
<dbReference type="InterPro" id="IPR000048">
    <property type="entry name" value="IQ_motif_EF-hand-BS"/>
</dbReference>
<dbReference type="PROSITE" id="PS51456">
    <property type="entry name" value="MYOSIN_MOTOR"/>
    <property type="match status" value="1"/>
</dbReference>
<dbReference type="GO" id="GO:0005737">
    <property type="term" value="C:cytoplasm"/>
    <property type="evidence" value="ECO:0007669"/>
    <property type="project" value="TreeGrafter"/>
</dbReference>
<accession>A0A9W6XX64</accession>
<evidence type="ECO:0000256" key="6">
    <source>
        <dbReference type="PROSITE-ProRule" id="PRU00782"/>
    </source>
</evidence>
<dbReference type="Gene3D" id="1.20.120.720">
    <property type="entry name" value="Myosin VI head, motor domain, U50 subdomain"/>
    <property type="match status" value="1"/>
</dbReference>
<feature type="compositionally biased region" description="Gly residues" evidence="8">
    <location>
        <begin position="1395"/>
        <end position="1404"/>
    </location>
</feature>
<dbReference type="Gene3D" id="3.30.70.1590">
    <property type="match status" value="1"/>
</dbReference>
<dbReference type="SMART" id="SM00015">
    <property type="entry name" value="IQ"/>
    <property type="match status" value="4"/>
</dbReference>
<dbReference type="GO" id="GO:0016020">
    <property type="term" value="C:membrane"/>
    <property type="evidence" value="ECO:0007669"/>
    <property type="project" value="TreeGrafter"/>
</dbReference>
<keyword evidence="4 6" id="KW-0505">Motor protein</keyword>
<dbReference type="InterPro" id="IPR027417">
    <property type="entry name" value="P-loop_NTPase"/>
</dbReference>
<dbReference type="Pfam" id="PF00612">
    <property type="entry name" value="IQ"/>
    <property type="match status" value="2"/>
</dbReference>
<evidence type="ECO:0000259" key="9">
    <source>
        <dbReference type="PROSITE" id="PS51456"/>
    </source>
</evidence>
<evidence type="ECO:0000313" key="11">
    <source>
        <dbReference type="Proteomes" id="UP001165121"/>
    </source>
</evidence>
<dbReference type="GO" id="GO:0000146">
    <property type="term" value="F:microfilament motor activity"/>
    <property type="evidence" value="ECO:0007669"/>
    <property type="project" value="TreeGrafter"/>
</dbReference>
<dbReference type="Gene3D" id="1.10.10.820">
    <property type="match status" value="1"/>
</dbReference>
<evidence type="ECO:0000256" key="7">
    <source>
        <dbReference type="SAM" id="Coils"/>
    </source>
</evidence>
<reference evidence="10" key="1">
    <citation type="submission" date="2023-04" db="EMBL/GenBank/DDBJ databases">
        <title>Phytophthora fragariaefolia NBRC 109709.</title>
        <authorList>
            <person name="Ichikawa N."/>
            <person name="Sato H."/>
            <person name="Tonouchi N."/>
        </authorList>
    </citation>
    <scope>NUCLEOTIDE SEQUENCE</scope>
    <source>
        <strain evidence="10">NBRC 109709</strain>
    </source>
</reference>
<dbReference type="Gene3D" id="3.40.850.10">
    <property type="entry name" value="Kinesin motor domain"/>
    <property type="match status" value="1"/>
</dbReference>
<evidence type="ECO:0000256" key="4">
    <source>
        <dbReference type="ARBA" id="ARBA00023175"/>
    </source>
</evidence>
<evidence type="ECO:0000256" key="8">
    <source>
        <dbReference type="SAM" id="MobiDB-lite"/>
    </source>
</evidence>
<evidence type="ECO:0000256" key="2">
    <source>
        <dbReference type="ARBA" id="ARBA00022840"/>
    </source>
</evidence>
<dbReference type="GO" id="GO:0016459">
    <property type="term" value="C:myosin complex"/>
    <property type="evidence" value="ECO:0007669"/>
    <property type="project" value="UniProtKB-KW"/>
</dbReference>
<evidence type="ECO:0000256" key="5">
    <source>
        <dbReference type="ARBA" id="ARBA00023203"/>
    </source>
</evidence>
<dbReference type="GO" id="GO:0007015">
    <property type="term" value="P:actin filament organization"/>
    <property type="evidence" value="ECO:0007669"/>
    <property type="project" value="TreeGrafter"/>
</dbReference>
<keyword evidence="11" id="KW-1185">Reference proteome</keyword>
<keyword evidence="1 6" id="KW-0547">Nucleotide-binding</keyword>
<dbReference type="PANTHER" id="PTHR13140:SF706">
    <property type="entry name" value="DILUTE CLASS UNCONVENTIONAL MYOSIN, ISOFORM C"/>
    <property type="match status" value="1"/>
</dbReference>
<feature type="compositionally biased region" description="Polar residues" evidence="8">
    <location>
        <begin position="1306"/>
        <end position="1324"/>
    </location>
</feature>
<dbReference type="InterPro" id="IPR036961">
    <property type="entry name" value="Kinesin_motor_dom_sf"/>
</dbReference>
<feature type="region of interest" description="Disordered" evidence="8">
    <location>
        <begin position="1185"/>
        <end position="1229"/>
    </location>
</feature>
<dbReference type="Proteomes" id="UP001165121">
    <property type="component" value="Unassembled WGS sequence"/>
</dbReference>
<name>A0A9W6XX64_9STRA</name>
<dbReference type="OrthoDB" id="6108017at2759"/>
<comment type="similarity">
    <text evidence="6">Belongs to the TRAFAC class myosin-kinesin ATPase superfamily. Myosin family.</text>
</comment>
<dbReference type="GO" id="GO:0051015">
    <property type="term" value="F:actin filament binding"/>
    <property type="evidence" value="ECO:0007669"/>
    <property type="project" value="TreeGrafter"/>
</dbReference>
<sequence length="1404" mass="156105">MTNPPVQIYVPDPEVAWVEASITKGHVVSETTVEVVIEGDEAEENAPKHPEAGSIRKIDELQEQYLERDRSELPPHVYATSAGAFQHMRVFGEDQSILVSGESGAGKTETTKILMSHLASAGSQSTSDAQAKEASIIERVLDANPLMESFGNAKTSRNDNSSRFGKFSELQFDALGQLIGARSRTYLLEKSRVSLQGLGERNYHIFYQLLAAPEEVTAEVKVTGMQAKDFPFIKPHDEDLANGVDVSAGLRDPERFQQTVSCLETMGVSKEDQMSIFKVVAAILHLSRLQFEPMPGNDDASQLTKTPENQHASELVSQLMEFDDDQLHTALCTREMTAVMETYEVPLNVSQAEGARTALGVALYSHMFSWLIHRVNMSTSAPHADVAHKICILDIFGFELFEKNSFEQLCINYANEKLQQKFTQDVFKSIQQEYEDEGIPWTRIEFADNVNVLSLLEGRFGVLSLLNEECMRPKGSDAAFANKLKAHYSDNDRFECPRFARDAFVIKHYAGPVQYDTTGFLIKNTDALQNDLILLIKKSKAPFLKKLFPDEHVGDAMTGIPGTSAAAAANASRARPGIKRKNSIVADTVGTQFKSQLNGLMEDIRRTNVHYIRCIKPNGKKSPLIFNKLRVTEQLQCAGVVEAVRISRMAYPNRVLQTMFLERFRGLASTTTADGKPSALAVLTATADENPSDETKTAAAVRELLAQLVPGNDSEYQIGKTRVFFRQGALESLEELRTRKFNAAAVVLQRYAKKWMAMAMFQKVREAAIVAQKVYRGHRAVVQYKKQRKAAISVQKYVRRHRAQQLLVRMREEYRATQIQNVCKMFVARRKYLVKVKAIRTMQSVVRMHLAVKAFSVLQKQAKEDAKLENQIQLLKKRLQQEREARIELEQQAQHGTRASVHMRSEEALEDADLVIDQLRRENASLKEANTNLKAFGVQLRKEKEVMERGAYVNGASFAAANQRAMKLQDENEALKSELARYKTGHRNLKAQHAGVMEKITLMQSSLSEALNERQALRHTVDHLKQHTEHLQGENMALAKANARLRLILRQDPELSRKHREEVPRLTKLALSSKHPQPKATANKSLAVPSKAIELSEPSVGMRVSLSTLQPPTPPMENNPTQSMITPIKRANSLSTKKLAHESSKSTRVVNIREISTAGPEEEPAVVASPTAEVLGERLSFAEVIKGRDRRSSSMSSTGSSSGPPAASAPSKNTGIRQPTGEDGPIEAPGKVMGIVMEGEPEDNNDRVSFSVTLGVDMLEDAKQQQEKHQRQSLTGSAPANKQSNANGTGKSKGRSRRSSYDRTESFNNGENRRNSSLRQSFSGSVDGGRTRRSSYDRSEPYGNDAVRNSSLRQSLTGNHHGGNRGRSRRGSYDRSNSYKSRQTSDTMSNASNSSGGGGKRIEL</sequence>
<dbReference type="EMBL" id="BSXT01002150">
    <property type="protein sequence ID" value="GMF47419.1"/>
    <property type="molecule type" value="Genomic_DNA"/>
</dbReference>
<protein>
    <submittedName>
        <fullName evidence="10">Unnamed protein product</fullName>
    </submittedName>
</protein>
<dbReference type="Gene3D" id="1.20.58.530">
    <property type="match status" value="1"/>
</dbReference>
<gene>
    <name evidence="10" type="ORF">Pfra01_001789200</name>
</gene>
<dbReference type="PANTHER" id="PTHR13140">
    <property type="entry name" value="MYOSIN"/>
    <property type="match status" value="1"/>
</dbReference>
<feature type="region of interest" description="Actin-binding" evidence="6">
    <location>
        <begin position="597"/>
        <end position="619"/>
    </location>
</feature>
<keyword evidence="2 6" id="KW-0067">ATP-binding</keyword>
<feature type="compositionally biased region" description="Polar residues" evidence="8">
    <location>
        <begin position="1347"/>
        <end position="1357"/>
    </location>
</feature>
<keyword evidence="5 6" id="KW-0009">Actin-binding</keyword>
<feature type="region of interest" description="Disordered" evidence="8">
    <location>
        <begin position="1262"/>
        <end position="1404"/>
    </location>
</feature>
<dbReference type="Gene3D" id="1.20.5.190">
    <property type="match status" value="2"/>
</dbReference>
<feature type="compositionally biased region" description="Low complexity" evidence="8">
    <location>
        <begin position="1193"/>
        <end position="1211"/>
    </location>
</feature>